<gene>
    <name evidence="2" type="ORF">H9831_12875</name>
</gene>
<comment type="caution">
    <text evidence="2">The sequence shown here is derived from an EMBL/GenBank/DDBJ whole genome shotgun (WGS) entry which is preliminary data.</text>
</comment>
<proteinExistence type="predicted"/>
<reference evidence="2" key="1">
    <citation type="journal article" date="2021" name="PeerJ">
        <title>Extensive microbial diversity within the chicken gut microbiome revealed by metagenomics and culture.</title>
        <authorList>
            <person name="Gilroy R."/>
            <person name="Ravi A."/>
            <person name="Getino M."/>
            <person name="Pursley I."/>
            <person name="Horton D.L."/>
            <person name="Alikhan N.F."/>
            <person name="Baker D."/>
            <person name="Gharbi K."/>
            <person name="Hall N."/>
            <person name="Watson M."/>
            <person name="Adriaenssens E.M."/>
            <person name="Foster-Nyarko E."/>
            <person name="Jarju S."/>
            <person name="Secka A."/>
            <person name="Antonio M."/>
            <person name="Oren A."/>
            <person name="Chaudhuri R.R."/>
            <person name="La Ragione R."/>
            <person name="Hildebrand F."/>
            <person name="Pallen M.J."/>
        </authorList>
    </citation>
    <scope>NUCLEOTIDE SEQUENCE</scope>
    <source>
        <strain evidence="2">ChiSxjej3B15-24422</strain>
    </source>
</reference>
<evidence type="ECO:0000313" key="2">
    <source>
        <dbReference type="EMBL" id="HIY61551.1"/>
    </source>
</evidence>
<feature type="compositionally biased region" description="Basic and acidic residues" evidence="1">
    <location>
        <begin position="442"/>
        <end position="456"/>
    </location>
</feature>
<dbReference type="AlphaFoldDB" id="A0A9D1YSP7"/>
<dbReference type="Proteomes" id="UP000824007">
    <property type="component" value="Unassembled WGS sequence"/>
</dbReference>
<evidence type="ECO:0000256" key="1">
    <source>
        <dbReference type="SAM" id="MobiDB-lite"/>
    </source>
</evidence>
<feature type="region of interest" description="Disordered" evidence="1">
    <location>
        <begin position="429"/>
        <end position="456"/>
    </location>
</feature>
<protein>
    <submittedName>
        <fullName evidence="2">Uncharacterized protein</fullName>
    </submittedName>
</protein>
<sequence length="456" mass="50041">MKRGNGILAVFAVVFCMLFSLGKETAVPVRAADGTFQKVTLSLNSNTSDSASIDLYLRDSVHYIAIDDLCALARCTRSADGQEGSRVLKRFGTGLYEAFVRKNQTGSEDADRRLLLAAAAAETAQLMKTIKAADAWISEKNGTPGIGALRLERKTREFFTGDACREMLASADVSGPEEICGSLEAFLEEAARWFEEEFALPASGVKVLREEFSVPEQEALCEQSERRAQELPAELQEDGTVDCLPLDAASFPAQPERPCVNLYPVWEEYLRASGEEEAYFLPADYDGDGRKEAFGFTGTFDGQKGYDGVKIYYISAVGEVECVRSRTEYGEPLYGYLLTQPAGGTEEGENYFLSASGHRFLVWEISAYGSGSSSVILGVKDGKAYEPSISERYMTFQQTGPAEFTGLVSDFSEGGHAYRKQRFAYEKNTGEFEPAGGETGIDEEKKTAVNKERKQP</sequence>
<organism evidence="2 3">
    <name type="scientific">Candidatus Eisenbergiella pullistercoris</name>
    <dbReference type="NCBI Taxonomy" id="2838555"/>
    <lineage>
        <taxon>Bacteria</taxon>
        <taxon>Bacillati</taxon>
        <taxon>Bacillota</taxon>
        <taxon>Clostridia</taxon>
        <taxon>Lachnospirales</taxon>
        <taxon>Lachnospiraceae</taxon>
        <taxon>Eisenbergiella</taxon>
    </lineage>
</organism>
<accession>A0A9D1YSP7</accession>
<dbReference type="EMBL" id="DXDD01000158">
    <property type="protein sequence ID" value="HIY61551.1"/>
    <property type="molecule type" value="Genomic_DNA"/>
</dbReference>
<name>A0A9D1YSP7_9FIRM</name>
<reference evidence="2" key="2">
    <citation type="submission" date="2021-04" db="EMBL/GenBank/DDBJ databases">
        <authorList>
            <person name="Gilroy R."/>
        </authorList>
    </citation>
    <scope>NUCLEOTIDE SEQUENCE</scope>
    <source>
        <strain evidence="2">ChiSxjej3B15-24422</strain>
    </source>
</reference>
<evidence type="ECO:0000313" key="3">
    <source>
        <dbReference type="Proteomes" id="UP000824007"/>
    </source>
</evidence>